<sequence length="371" mass="39056">MIPNPETRWLRLGALGWPYVVTAAGWGVVISAFHMPVGHFCMWTLLLTIAALALCSVHYAQRLAARFGPILGTLILALAVTVIEAGFIISVMAADAKTTQTLARDTVFSSLMLCCNGMIGLSLLVSTRREQIVKFDAFITGAAFATVATVATVATLSMVLPTFTSSTSGPQFNTAQLTFASCASVVLYVLHVVKSTGWLHEYVNAERRAASNAVPIRIAKRPNAVPAVLLLLSALVAITLAAQILAPSIESMVQNANLPISSVGVMIAIIVALPETLTAMRAAHAGEVQVSFNLALGSAMASLGLTIPVVAVAANFMQVRLTLGLGPKEMVFLVLTTVVGILTVVSGRASVLRGSLHTTICCAFVFMAFFP</sequence>
<feature type="transmembrane region" description="Helical" evidence="5">
    <location>
        <begin position="227"/>
        <end position="246"/>
    </location>
</feature>
<organism evidence="7 8">
    <name type="scientific">Pandoraea pneumonica</name>
    <dbReference type="NCBI Taxonomy" id="2508299"/>
    <lineage>
        <taxon>Bacteria</taxon>
        <taxon>Pseudomonadati</taxon>
        <taxon>Pseudomonadota</taxon>
        <taxon>Betaproteobacteria</taxon>
        <taxon>Burkholderiales</taxon>
        <taxon>Burkholderiaceae</taxon>
        <taxon>Pandoraea</taxon>
    </lineage>
</organism>
<feature type="transmembrane region" description="Helical" evidence="5">
    <location>
        <begin position="137"/>
        <end position="160"/>
    </location>
</feature>
<feature type="transmembrane region" description="Helical" evidence="5">
    <location>
        <begin position="71"/>
        <end position="94"/>
    </location>
</feature>
<evidence type="ECO:0000256" key="4">
    <source>
        <dbReference type="ARBA" id="ARBA00023136"/>
    </source>
</evidence>
<comment type="subcellular location">
    <subcellularLocation>
        <location evidence="1">Membrane</location>
        <topology evidence="1">Multi-pass membrane protein</topology>
    </subcellularLocation>
</comment>
<dbReference type="PANTHER" id="PTHR37958">
    <property type="entry name" value="SODIUM-POTASSIUM/PROTON ANTIPORTER CHAA"/>
    <property type="match status" value="1"/>
</dbReference>
<protein>
    <submittedName>
        <fullName evidence="7">Sodium-potassium/proton antiporter ChaA</fullName>
    </submittedName>
</protein>
<dbReference type="InterPro" id="IPR004837">
    <property type="entry name" value="NaCa_Exmemb"/>
</dbReference>
<feature type="transmembrane region" description="Helical" evidence="5">
    <location>
        <begin position="292"/>
        <end position="318"/>
    </location>
</feature>
<feature type="transmembrane region" description="Helical" evidence="5">
    <location>
        <begin position="40"/>
        <end position="59"/>
    </location>
</feature>
<dbReference type="OrthoDB" id="9787814at2"/>
<feature type="transmembrane region" description="Helical" evidence="5">
    <location>
        <begin position="12"/>
        <end position="34"/>
    </location>
</feature>
<name>A0A5E4RGX4_9BURK</name>
<dbReference type="GO" id="GO:0015386">
    <property type="term" value="F:potassium:proton antiporter activity"/>
    <property type="evidence" value="ECO:0007669"/>
    <property type="project" value="TreeGrafter"/>
</dbReference>
<keyword evidence="3 5" id="KW-1133">Transmembrane helix</keyword>
<dbReference type="Pfam" id="PF01699">
    <property type="entry name" value="Na_Ca_ex"/>
    <property type="match status" value="2"/>
</dbReference>
<keyword evidence="2 5" id="KW-0812">Transmembrane</keyword>
<dbReference type="EMBL" id="CABPSK010000001">
    <property type="protein sequence ID" value="VVD62596.1"/>
    <property type="molecule type" value="Genomic_DNA"/>
</dbReference>
<evidence type="ECO:0000256" key="5">
    <source>
        <dbReference type="SAM" id="Phobius"/>
    </source>
</evidence>
<gene>
    <name evidence="7" type="primary">chaA_1</name>
    <name evidence="7" type="ORF">PPN31114_00179</name>
</gene>
<feature type="domain" description="Sodium/calcium exchanger membrane region" evidence="6">
    <location>
        <begin position="45"/>
        <end position="193"/>
    </location>
</feature>
<evidence type="ECO:0000256" key="2">
    <source>
        <dbReference type="ARBA" id="ARBA00022692"/>
    </source>
</evidence>
<feature type="transmembrane region" description="Helical" evidence="5">
    <location>
        <begin position="172"/>
        <end position="190"/>
    </location>
</feature>
<dbReference type="AlphaFoldDB" id="A0A5E4RGX4"/>
<evidence type="ECO:0000256" key="3">
    <source>
        <dbReference type="ARBA" id="ARBA00022989"/>
    </source>
</evidence>
<evidence type="ECO:0000259" key="6">
    <source>
        <dbReference type="Pfam" id="PF01699"/>
    </source>
</evidence>
<dbReference type="InterPro" id="IPR052946">
    <property type="entry name" value="Alkaline_pH_Ca-Antiporter"/>
</dbReference>
<proteinExistence type="predicted"/>
<evidence type="ECO:0000313" key="7">
    <source>
        <dbReference type="EMBL" id="VVD62596.1"/>
    </source>
</evidence>
<dbReference type="PANTHER" id="PTHR37958:SF1">
    <property type="entry name" value="SODIUM-POTASSIUM_PROTON ANTIPORTER CHAA"/>
    <property type="match status" value="1"/>
</dbReference>
<evidence type="ECO:0000256" key="1">
    <source>
        <dbReference type="ARBA" id="ARBA00004141"/>
    </source>
</evidence>
<dbReference type="GO" id="GO:0015385">
    <property type="term" value="F:sodium:proton antiporter activity"/>
    <property type="evidence" value="ECO:0007669"/>
    <property type="project" value="TreeGrafter"/>
</dbReference>
<keyword evidence="8" id="KW-1185">Reference proteome</keyword>
<feature type="transmembrane region" description="Helical" evidence="5">
    <location>
        <begin position="258"/>
        <end position="280"/>
    </location>
</feature>
<evidence type="ECO:0000313" key="8">
    <source>
        <dbReference type="Proteomes" id="UP000366945"/>
    </source>
</evidence>
<keyword evidence="4 5" id="KW-0472">Membrane</keyword>
<dbReference type="Proteomes" id="UP000366945">
    <property type="component" value="Unassembled WGS sequence"/>
</dbReference>
<accession>A0A5E4RGX4</accession>
<feature type="transmembrane region" description="Helical" evidence="5">
    <location>
        <begin position="330"/>
        <end position="347"/>
    </location>
</feature>
<feature type="transmembrane region" description="Helical" evidence="5">
    <location>
        <begin position="106"/>
        <end position="125"/>
    </location>
</feature>
<reference evidence="7 8" key="1">
    <citation type="submission" date="2019-08" db="EMBL/GenBank/DDBJ databases">
        <authorList>
            <person name="Peeters C."/>
        </authorList>
    </citation>
    <scope>NUCLEOTIDE SEQUENCE [LARGE SCALE GENOMIC DNA]</scope>
    <source>
        <strain evidence="7 8">LMG 31114</strain>
    </source>
</reference>
<feature type="domain" description="Sodium/calcium exchanger membrane region" evidence="6">
    <location>
        <begin position="227"/>
        <end position="369"/>
    </location>
</feature>
<dbReference type="GO" id="GO:0005886">
    <property type="term" value="C:plasma membrane"/>
    <property type="evidence" value="ECO:0007669"/>
    <property type="project" value="TreeGrafter"/>
</dbReference>